<name>A0A645J452_9ZZZZ</name>
<protein>
    <submittedName>
        <fullName evidence="1">Uncharacterized protein</fullName>
    </submittedName>
</protein>
<dbReference type="EMBL" id="VSSQ01131090">
    <property type="protein sequence ID" value="MPN58428.1"/>
    <property type="molecule type" value="Genomic_DNA"/>
</dbReference>
<reference evidence="1" key="1">
    <citation type="submission" date="2019-08" db="EMBL/GenBank/DDBJ databases">
        <authorList>
            <person name="Kucharzyk K."/>
            <person name="Murdoch R.W."/>
            <person name="Higgins S."/>
            <person name="Loffler F."/>
        </authorList>
    </citation>
    <scope>NUCLEOTIDE SEQUENCE</scope>
</reference>
<comment type="caution">
    <text evidence="1">The sequence shown here is derived from an EMBL/GenBank/DDBJ whole genome shotgun (WGS) entry which is preliminary data.</text>
</comment>
<dbReference type="AlphaFoldDB" id="A0A645J452"/>
<evidence type="ECO:0000313" key="1">
    <source>
        <dbReference type="EMBL" id="MPN58428.1"/>
    </source>
</evidence>
<sequence>MFDASRETNYDSDTARTKELRDAFGDFYRVASGGSAVYLPNRMKNSSQLILHADSVYGPASTTPGRMAWQLKWSSVLEEGGLHTAHNRRANLGFADGHAGTMTREELYDSPNKIKFVFDENITPKSY</sequence>
<accession>A0A645J452</accession>
<gene>
    <name evidence="1" type="ORF">SDC9_206133</name>
</gene>
<organism evidence="1">
    <name type="scientific">bioreactor metagenome</name>
    <dbReference type="NCBI Taxonomy" id="1076179"/>
    <lineage>
        <taxon>unclassified sequences</taxon>
        <taxon>metagenomes</taxon>
        <taxon>ecological metagenomes</taxon>
    </lineage>
</organism>
<proteinExistence type="predicted"/>